<dbReference type="eggNOG" id="COG2866">
    <property type="taxonomic scope" value="Bacteria"/>
</dbReference>
<dbReference type="HOGENOM" id="CLU_003427_0_1_9"/>
<dbReference type="Proteomes" id="UP000001258">
    <property type="component" value="Chromosome"/>
</dbReference>
<feature type="domain" description="Peptidase M14" evidence="2">
    <location>
        <begin position="192"/>
        <end position="348"/>
    </location>
</feature>
<organism evidence="3 4">
    <name type="scientific">Halalkalibacterium halodurans (strain ATCC BAA-125 / DSM 18197 / FERM 7344 / JCM 9153 / C-125)</name>
    <name type="common">Bacillus halodurans</name>
    <dbReference type="NCBI Taxonomy" id="272558"/>
    <lineage>
        <taxon>Bacteria</taxon>
        <taxon>Bacillati</taxon>
        <taxon>Bacillota</taxon>
        <taxon>Bacilli</taxon>
        <taxon>Bacillales</taxon>
        <taxon>Bacillaceae</taxon>
        <taxon>Halalkalibacterium (ex Joshi et al. 2022)</taxon>
    </lineage>
</organism>
<dbReference type="Pfam" id="PF00246">
    <property type="entry name" value="Peptidase_M14"/>
    <property type="match status" value="1"/>
</dbReference>
<dbReference type="OrthoDB" id="9758209at2"/>
<dbReference type="GO" id="GO:0006508">
    <property type="term" value="P:proteolysis"/>
    <property type="evidence" value="ECO:0007669"/>
    <property type="project" value="InterPro"/>
</dbReference>
<reference evidence="3 4" key="1">
    <citation type="journal article" date="2000" name="Nucleic Acids Res.">
        <title>Complete genome sequence of the alkaliphilic bacterium Bacillus halodurans and genomic sequence comparison with Bacillus subtilis.</title>
        <authorList>
            <person name="Takami H."/>
            <person name="Nakasone K."/>
            <person name="Takaki Y."/>
            <person name="Maeno G."/>
            <person name="Sasaki R."/>
            <person name="Masui N."/>
            <person name="Fuji F."/>
            <person name="Hirama C."/>
            <person name="Nakamura Y."/>
            <person name="Ogasawara N."/>
            <person name="Kuhara S."/>
            <person name="Horikoshi K."/>
        </authorList>
    </citation>
    <scope>NUCLEOTIDE SEQUENCE [LARGE SCALE GENOMIC DNA]</scope>
    <source>
        <strain evidence="4">ATCC BAA-125 / DSM 18197 / FERM 7344 / JCM 9153 / C-125</strain>
    </source>
</reference>
<evidence type="ECO:0000256" key="1">
    <source>
        <dbReference type="SAM" id="MobiDB-lite"/>
    </source>
</evidence>
<dbReference type="STRING" id="272558.gene:10729778"/>
<evidence type="ECO:0000259" key="2">
    <source>
        <dbReference type="Pfam" id="PF00246"/>
    </source>
</evidence>
<protein>
    <submittedName>
        <fullName evidence="3">BH3865 protein</fullName>
    </submittedName>
</protein>
<dbReference type="RefSeq" id="WP_010899990.1">
    <property type="nucleotide sequence ID" value="NC_002570.2"/>
</dbReference>
<proteinExistence type="predicted"/>
<evidence type="ECO:0000313" key="4">
    <source>
        <dbReference type="Proteomes" id="UP000001258"/>
    </source>
</evidence>
<feature type="region of interest" description="Disordered" evidence="1">
    <location>
        <begin position="918"/>
        <end position="946"/>
    </location>
</feature>
<name>Q9K667_HALH5</name>
<dbReference type="SUPFAM" id="SSF53187">
    <property type="entry name" value="Zn-dependent exopeptidases"/>
    <property type="match status" value="1"/>
</dbReference>
<dbReference type="Gene3D" id="3.40.630.10">
    <property type="entry name" value="Zn peptidases"/>
    <property type="match status" value="1"/>
</dbReference>
<dbReference type="InterPro" id="IPR000834">
    <property type="entry name" value="Peptidase_M14"/>
</dbReference>
<dbReference type="CDD" id="cd06244">
    <property type="entry name" value="M14-like"/>
    <property type="match status" value="1"/>
</dbReference>
<sequence>MRTHRWMLWLLLILFFIALPQVTYVTEAKQQTEVADQEQELQVDRTLLSLTEEREVKVSFSIPDHLELDDFVWAFGGKPLEDWKSWDGESRDFSGDSFITFTKEPTIDRKTNDVHATLHFSLPFGTDDLSPRTIRVRYPELMGEYDLAVTHPSSGFSLSQSMSLKVYDEFLTYEEIKPAIDEVLQDAPEDRYLEYQSLGKSVEGRDLHFVVLAKDEEAVHRYLNETLPTALEQPERLLETLEDGTLEDYQVPIWFNNIHPDEVEGIDAQMEVFRTLALEDQVTFHTEDEDGHRKEVTFDVEDALNHVIFLFHFTHNPDGRVANTRENANGFDLNRDNAYQTQPETIQVNEHIGKWTPLSFIDLHGYVEGFLIEPATPPHNPNFEYDLLVDSMIGQAHAMGRAGIGSSTLDSYFIPLLDWENGWDDMSPAYTAMFAMLHGAIAHTVEVPTLSQDSYRAMVGLSYGAIDYVLTNKDALFQHQLELFARGVRGEDHRSVDEWFVNQEGDVIGRQRGAHDSFFPEYYVLPIGAAQKNELEAKRMVEYFLRNGIQVEQTTSPVAVNGVTYEQGTYVIPMAQAKRGFVNAMLYSGADLSDWTAMYDSVVVNFPALRGFDVVEVRQKDAFKGEAEPVQEVEWTSLAVHGKNSYYVVANSNNEAIQLVNQLLKAGKPVYVAAKSHRTVQEGDFIVRSRDLQAPLKNTHVDATPLHNKSSVHVKRLSQPKVAVVGSAQTRYVIEQLGFPIVSTDEADVIVDDLGNFNRKEASGKMYVGIGGRSLQAIEEANVLKGFATGSTALNHEGLLEAVMENSRYTAGYEKEEALYVTTGSWIAELPDKATILATVADRDDFLISGWWPEHEKARGQVIVASIEMNETDYVLFANDLTFRAHPQHSYRLLANSLFAAKESCTAPLLRMRPFEVTQSDTKGEKQLGGCSTKPKKLKPLVPVSD</sequence>
<dbReference type="GO" id="GO:0008270">
    <property type="term" value="F:zinc ion binding"/>
    <property type="evidence" value="ECO:0007669"/>
    <property type="project" value="InterPro"/>
</dbReference>
<evidence type="ECO:0000313" key="3">
    <source>
        <dbReference type="EMBL" id="BAB07584.1"/>
    </source>
</evidence>
<dbReference type="GO" id="GO:0004181">
    <property type="term" value="F:metallocarboxypeptidase activity"/>
    <property type="evidence" value="ECO:0007669"/>
    <property type="project" value="InterPro"/>
</dbReference>
<dbReference type="EMBL" id="BA000004">
    <property type="protein sequence ID" value="BAB07584.1"/>
    <property type="molecule type" value="Genomic_DNA"/>
</dbReference>
<gene>
    <name evidence="3" type="ordered locus">BH3865</name>
</gene>
<dbReference type="PIR" id="A84133">
    <property type="entry name" value="A84133"/>
</dbReference>
<accession>Q9K667</accession>
<dbReference type="AlphaFoldDB" id="Q9K667"/>
<keyword evidence="4" id="KW-1185">Reference proteome</keyword>
<dbReference type="KEGG" id="bha:BH3865"/>